<dbReference type="InterPro" id="IPR001626">
    <property type="entry name" value="ABC_TroCD"/>
</dbReference>
<feature type="transmembrane region" description="Helical" evidence="14">
    <location>
        <begin position="93"/>
        <end position="116"/>
    </location>
</feature>
<dbReference type="RefSeq" id="WP_023786026.1">
    <property type="nucleotide sequence ID" value="NC_022997.1"/>
</dbReference>
<keyword evidence="6 13" id="KW-0812">Transmembrane</keyword>
<dbReference type="EMBL" id="CP006912">
    <property type="protein sequence ID" value="AHB47614.1"/>
    <property type="molecule type" value="Genomic_DNA"/>
</dbReference>
<comment type="subcellular location">
    <subcellularLocation>
        <location evidence="2 13">Cell membrane</location>
        <topology evidence="2 13">Multi-pass membrane protein</topology>
    </subcellularLocation>
</comment>
<dbReference type="AlphaFoldDB" id="V5SCB5"/>
<evidence type="ECO:0000256" key="8">
    <source>
        <dbReference type="ARBA" id="ARBA00022906"/>
    </source>
</evidence>
<keyword evidence="16" id="KW-1185">Reference proteome</keyword>
<accession>V5SCB5</accession>
<keyword evidence="10" id="KW-0406">Ion transport</keyword>
<feature type="transmembrane region" description="Helical" evidence="14">
    <location>
        <begin position="239"/>
        <end position="261"/>
    </location>
</feature>
<dbReference type="GO" id="GO:0055085">
    <property type="term" value="P:transmembrane transport"/>
    <property type="evidence" value="ECO:0007669"/>
    <property type="project" value="InterPro"/>
</dbReference>
<evidence type="ECO:0000256" key="6">
    <source>
        <dbReference type="ARBA" id="ARBA00022692"/>
    </source>
</evidence>
<dbReference type="OrthoDB" id="9783937at2"/>
<dbReference type="GO" id="GO:0006829">
    <property type="term" value="P:zinc ion transport"/>
    <property type="evidence" value="ECO:0007669"/>
    <property type="project" value="UniProtKB-KW"/>
</dbReference>
<feature type="transmembrane region" description="Helical" evidence="14">
    <location>
        <begin position="214"/>
        <end position="233"/>
    </location>
</feature>
<keyword evidence="7" id="KW-0862">Zinc</keyword>
<evidence type="ECO:0000256" key="4">
    <source>
        <dbReference type="ARBA" id="ARBA00022448"/>
    </source>
</evidence>
<gene>
    <name evidence="15" type="ORF">W911_03015</name>
</gene>
<evidence type="ECO:0000256" key="1">
    <source>
        <dbReference type="ARBA" id="ARBA00002313"/>
    </source>
</evidence>
<comment type="similarity">
    <text evidence="3 13">Belongs to the ABC-3 integral membrane protein family.</text>
</comment>
<organism evidence="15 16">
    <name type="scientific">Hyphomicrobium nitrativorans NL23</name>
    <dbReference type="NCBI Taxonomy" id="1029756"/>
    <lineage>
        <taxon>Bacteria</taxon>
        <taxon>Pseudomonadati</taxon>
        <taxon>Pseudomonadota</taxon>
        <taxon>Alphaproteobacteria</taxon>
        <taxon>Hyphomicrobiales</taxon>
        <taxon>Hyphomicrobiaceae</taxon>
        <taxon>Hyphomicrobium</taxon>
    </lineage>
</organism>
<dbReference type="KEGG" id="hni:W911_03015"/>
<evidence type="ECO:0000256" key="10">
    <source>
        <dbReference type="ARBA" id="ARBA00023065"/>
    </source>
</evidence>
<keyword evidence="4 13" id="KW-0813">Transport</keyword>
<evidence type="ECO:0000256" key="12">
    <source>
        <dbReference type="ARBA" id="ARBA00040080"/>
    </source>
</evidence>
<proteinExistence type="inferred from homology"/>
<keyword evidence="9 14" id="KW-1133">Transmembrane helix</keyword>
<dbReference type="Proteomes" id="UP000018542">
    <property type="component" value="Chromosome"/>
</dbReference>
<evidence type="ECO:0000313" key="16">
    <source>
        <dbReference type="Proteomes" id="UP000018542"/>
    </source>
</evidence>
<evidence type="ECO:0000256" key="13">
    <source>
        <dbReference type="RuleBase" id="RU003943"/>
    </source>
</evidence>
<evidence type="ECO:0000256" key="3">
    <source>
        <dbReference type="ARBA" id="ARBA00008034"/>
    </source>
</evidence>
<dbReference type="PANTHER" id="PTHR30477:SF23">
    <property type="entry name" value="HIGH-AFFINITY ZINC UPTAKE SYSTEM MEMBRANE PROTEIN ZNUB"/>
    <property type="match status" value="1"/>
</dbReference>
<evidence type="ECO:0000256" key="2">
    <source>
        <dbReference type="ARBA" id="ARBA00004651"/>
    </source>
</evidence>
<evidence type="ECO:0000313" key="15">
    <source>
        <dbReference type="EMBL" id="AHB47614.1"/>
    </source>
</evidence>
<keyword evidence="8" id="KW-0864">Zinc transport</keyword>
<keyword evidence="11 14" id="KW-0472">Membrane</keyword>
<evidence type="ECO:0000256" key="7">
    <source>
        <dbReference type="ARBA" id="ARBA00022833"/>
    </source>
</evidence>
<reference evidence="15 16" key="1">
    <citation type="journal article" date="2014" name="Genome Announc.">
        <title>Complete Genome Sequence of Hyphomicrobium nitrativorans Strain NL23, a Denitrifying Bacterium Isolated from Biofilm of a Methanol-Fed Denitrification System Treating Seawater at the Montreal Biodome.</title>
        <authorList>
            <person name="Martineau C."/>
            <person name="Villeneuve C."/>
            <person name="Mauffrey F."/>
            <person name="Villemur R."/>
        </authorList>
    </citation>
    <scope>NUCLEOTIDE SEQUENCE [LARGE SCALE GENOMIC DNA]</scope>
    <source>
        <strain evidence="15">NL23</strain>
    </source>
</reference>
<feature type="transmembrane region" description="Helical" evidence="14">
    <location>
        <begin position="128"/>
        <end position="146"/>
    </location>
</feature>
<dbReference type="GO" id="GO:0010043">
    <property type="term" value="P:response to zinc ion"/>
    <property type="evidence" value="ECO:0007669"/>
    <property type="project" value="TreeGrafter"/>
</dbReference>
<keyword evidence="5" id="KW-1003">Cell membrane</keyword>
<evidence type="ECO:0000256" key="9">
    <source>
        <dbReference type="ARBA" id="ARBA00022989"/>
    </source>
</evidence>
<feature type="transmembrane region" description="Helical" evidence="14">
    <location>
        <begin position="43"/>
        <end position="72"/>
    </location>
</feature>
<dbReference type="PANTHER" id="PTHR30477">
    <property type="entry name" value="ABC-TRANSPORTER METAL-BINDING PROTEIN"/>
    <property type="match status" value="1"/>
</dbReference>
<dbReference type="SUPFAM" id="SSF81345">
    <property type="entry name" value="ABC transporter involved in vitamin B12 uptake, BtuC"/>
    <property type="match status" value="1"/>
</dbReference>
<sequence length="264" mass="27119">MEPFLLRAIAAAVALAVVAAPLGSLVIWNRMAYFGETIAQASLIGIALGLFLGIDITAPVIFATLVMAALLIGLSRQKIVPLDAILGLMHHGALALGVILTLSLTSGAADLMGFLFGDILAVTVTDLYWIYGGGVLVLAILAWLWQPLLRLAVHEELASAEGVNRDMVKAVFIVLLSLTIAIAIKIVGALLVIAFLIVPAVAARPLASTPERMAILAAVVGVASVVLGLWGSLTVDVPAGPAIVLVMAAIAGVSVGSAALARRT</sequence>
<dbReference type="GO" id="GO:0043190">
    <property type="term" value="C:ATP-binding cassette (ABC) transporter complex"/>
    <property type="evidence" value="ECO:0007669"/>
    <property type="project" value="InterPro"/>
</dbReference>
<dbReference type="InterPro" id="IPR037294">
    <property type="entry name" value="ABC_BtuC-like"/>
</dbReference>
<evidence type="ECO:0000256" key="5">
    <source>
        <dbReference type="ARBA" id="ARBA00022475"/>
    </source>
</evidence>
<dbReference type="HOGENOM" id="CLU_028808_3_2_5"/>
<comment type="function">
    <text evidence="1">Involved in the high-affinity zinc uptake transport system.</text>
</comment>
<dbReference type="STRING" id="1029756.W911_03015"/>
<protein>
    <recommendedName>
        <fullName evidence="12">High-affinity zinc uptake system membrane protein ZnuB</fullName>
    </recommendedName>
</protein>
<name>V5SCB5_9HYPH</name>
<feature type="transmembrane region" description="Helical" evidence="14">
    <location>
        <begin position="167"/>
        <end position="184"/>
    </location>
</feature>
<dbReference type="PATRIC" id="fig|1029756.8.peg.634"/>
<dbReference type="Pfam" id="PF00950">
    <property type="entry name" value="ABC-3"/>
    <property type="match status" value="1"/>
</dbReference>
<evidence type="ECO:0000256" key="14">
    <source>
        <dbReference type="SAM" id="Phobius"/>
    </source>
</evidence>
<evidence type="ECO:0000256" key="11">
    <source>
        <dbReference type="ARBA" id="ARBA00023136"/>
    </source>
</evidence>
<dbReference type="Gene3D" id="1.10.3470.10">
    <property type="entry name" value="ABC transporter involved in vitamin B12 uptake, BtuC"/>
    <property type="match status" value="1"/>
</dbReference>